<accession>A0A0R2M5S1</accession>
<name>A0A0R2M5S1_9LACO</name>
<keyword evidence="1" id="KW-1133">Transmembrane helix</keyword>
<evidence type="ECO:0000313" key="2">
    <source>
        <dbReference type="EMBL" id="KRO07756.1"/>
    </source>
</evidence>
<dbReference type="STRING" id="942150.IV64_GL001210"/>
<dbReference type="PATRIC" id="fig|942150.3.peg.1247"/>
<gene>
    <name evidence="2" type="ORF">IV64_GL001210</name>
</gene>
<proteinExistence type="predicted"/>
<keyword evidence="1" id="KW-0812">Transmembrane</keyword>
<reference evidence="2 3" key="1">
    <citation type="journal article" date="2015" name="Genome Announc.">
        <title>Expanding the biotechnology potential of lactobacilli through comparative genomics of 213 strains and associated genera.</title>
        <authorList>
            <person name="Sun Z."/>
            <person name="Harris H.M."/>
            <person name="McCann A."/>
            <person name="Guo C."/>
            <person name="Argimon S."/>
            <person name="Zhang W."/>
            <person name="Yang X."/>
            <person name="Jeffery I.B."/>
            <person name="Cooney J.C."/>
            <person name="Kagawa T.F."/>
            <person name="Liu W."/>
            <person name="Song Y."/>
            <person name="Salvetti E."/>
            <person name="Wrobel A."/>
            <person name="Rasinkangas P."/>
            <person name="Parkhill J."/>
            <person name="Rea M.C."/>
            <person name="O'Sullivan O."/>
            <person name="Ritari J."/>
            <person name="Douillard F.P."/>
            <person name="Paul Ross R."/>
            <person name="Yang R."/>
            <person name="Briner A.E."/>
            <person name="Felis G.E."/>
            <person name="de Vos W.M."/>
            <person name="Barrangou R."/>
            <person name="Klaenhammer T.R."/>
            <person name="Caufield P.W."/>
            <person name="Cui Y."/>
            <person name="Zhang H."/>
            <person name="O'Toole P.W."/>
        </authorList>
    </citation>
    <scope>NUCLEOTIDE SEQUENCE [LARGE SCALE GENOMIC DNA]</scope>
    <source>
        <strain evidence="2 3">LMG 26013</strain>
    </source>
</reference>
<keyword evidence="3" id="KW-1185">Reference proteome</keyword>
<protein>
    <submittedName>
        <fullName evidence="2">Extracellular protein</fullName>
    </submittedName>
</protein>
<keyword evidence="1" id="KW-0472">Membrane</keyword>
<feature type="transmembrane region" description="Helical" evidence="1">
    <location>
        <begin position="23"/>
        <end position="44"/>
    </location>
</feature>
<dbReference type="EMBL" id="JQCL01000098">
    <property type="protein sequence ID" value="KRO07756.1"/>
    <property type="molecule type" value="Genomic_DNA"/>
</dbReference>
<dbReference type="Proteomes" id="UP000051783">
    <property type="component" value="Unassembled WGS sequence"/>
</dbReference>
<sequence>MDVESLIYIDGADIMKNFKLKSILLLVAIGCVFGLVANVASSFVPQTAITAEASSKKSQAKQIKKINARLSKKQRAAKKWIAYRESGYSYTARNGRCYGRYQLLIGYLHGNLSPVNQEKRANSYVAGRYGSWTKAKKFWQQHHWY</sequence>
<organism evidence="2 3">
    <name type="scientific">Lactiplantibacillus xiangfangensis</name>
    <dbReference type="NCBI Taxonomy" id="942150"/>
    <lineage>
        <taxon>Bacteria</taxon>
        <taxon>Bacillati</taxon>
        <taxon>Bacillota</taxon>
        <taxon>Bacilli</taxon>
        <taxon>Lactobacillales</taxon>
        <taxon>Lactobacillaceae</taxon>
        <taxon>Lactiplantibacillus</taxon>
    </lineage>
</organism>
<evidence type="ECO:0000313" key="3">
    <source>
        <dbReference type="Proteomes" id="UP000051783"/>
    </source>
</evidence>
<dbReference type="AlphaFoldDB" id="A0A0R2M5S1"/>
<comment type="caution">
    <text evidence="2">The sequence shown here is derived from an EMBL/GenBank/DDBJ whole genome shotgun (WGS) entry which is preliminary data.</text>
</comment>
<evidence type="ECO:0000256" key="1">
    <source>
        <dbReference type="SAM" id="Phobius"/>
    </source>
</evidence>